<keyword evidence="2" id="KW-0812">Transmembrane</keyword>
<feature type="region of interest" description="Disordered" evidence="1">
    <location>
        <begin position="1"/>
        <end position="31"/>
    </location>
</feature>
<name>A0A1J4N299_9ACTN</name>
<proteinExistence type="predicted"/>
<dbReference type="AlphaFoldDB" id="A0A1J4N299"/>
<dbReference type="Proteomes" id="UP000033772">
    <property type="component" value="Unassembled WGS sequence"/>
</dbReference>
<feature type="transmembrane region" description="Helical" evidence="2">
    <location>
        <begin position="98"/>
        <end position="118"/>
    </location>
</feature>
<evidence type="ECO:0000313" key="3">
    <source>
        <dbReference type="EMBL" id="OIJ24680.1"/>
    </source>
</evidence>
<keyword evidence="2" id="KW-0472">Membrane</keyword>
<keyword evidence="4" id="KW-1185">Reference proteome</keyword>
<evidence type="ECO:0000313" key="4">
    <source>
        <dbReference type="Proteomes" id="UP000033772"/>
    </source>
</evidence>
<gene>
    <name evidence="3" type="ORF">UG56_021260</name>
</gene>
<dbReference type="EMBL" id="JZDQ02000034">
    <property type="protein sequence ID" value="OIJ24680.1"/>
    <property type="molecule type" value="Genomic_DNA"/>
</dbReference>
<protein>
    <submittedName>
        <fullName evidence="3">Uncharacterized protein</fullName>
    </submittedName>
</protein>
<reference evidence="3" key="1">
    <citation type="submission" date="2016-10" db="EMBL/GenBank/DDBJ databases">
        <title>Draft Genome Sequence of Nocardioides luteus Strain BAFB, an Alkane-Degrading Bacterium Isolated from JP-7 Polluted Soil.</title>
        <authorList>
            <person name="Brown L."/>
            <person name="Ruiz O.N."/>
            <person name="Gunasekera T."/>
        </authorList>
    </citation>
    <scope>NUCLEOTIDE SEQUENCE [LARGE SCALE GENOMIC DNA]</scope>
    <source>
        <strain evidence="3">BAFB</strain>
    </source>
</reference>
<evidence type="ECO:0000256" key="1">
    <source>
        <dbReference type="SAM" id="MobiDB-lite"/>
    </source>
</evidence>
<keyword evidence="2" id="KW-1133">Transmembrane helix</keyword>
<feature type="region of interest" description="Disordered" evidence="1">
    <location>
        <begin position="63"/>
        <end position="90"/>
    </location>
</feature>
<accession>A0A1J4N299</accession>
<organism evidence="3 4">
    <name type="scientific">Nocardioides luteus</name>
    <dbReference type="NCBI Taxonomy" id="1844"/>
    <lineage>
        <taxon>Bacteria</taxon>
        <taxon>Bacillati</taxon>
        <taxon>Actinomycetota</taxon>
        <taxon>Actinomycetes</taxon>
        <taxon>Propionibacteriales</taxon>
        <taxon>Nocardioidaceae</taxon>
        <taxon>Nocardioides</taxon>
    </lineage>
</organism>
<feature type="transmembrane region" description="Helical" evidence="2">
    <location>
        <begin position="125"/>
        <end position="146"/>
    </location>
</feature>
<dbReference type="STRING" id="1844.UG56_021260"/>
<dbReference type="RefSeq" id="WP_052694055.1">
    <property type="nucleotide sequence ID" value="NZ_JZDQ02000034.1"/>
</dbReference>
<sequence length="162" mass="17914">MSDRDDLPEDTTGASDDASVPSEGRPSDEEAWREIVENYGDRPALEDEPVSRGLFEKKIDIVEPVEESDPYEDMWRDDDEGYVPPPPPPLPKPTPARLLAWIGVLGAPVAVLVLIVVTQITDRHFSSWVIGGLVAAFLGGFVYLLMTMPSEPREPWDDGARV</sequence>
<dbReference type="OrthoDB" id="3787269at2"/>
<evidence type="ECO:0000256" key="2">
    <source>
        <dbReference type="SAM" id="Phobius"/>
    </source>
</evidence>
<feature type="compositionally biased region" description="Acidic residues" evidence="1">
    <location>
        <begin position="63"/>
        <end position="81"/>
    </location>
</feature>
<comment type="caution">
    <text evidence="3">The sequence shown here is derived from an EMBL/GenBank/DDBJ whole genome shotgun (WGS) entry which is preliminary data.</text>
</comment>